<dbReference type="InterPro" id="IPR038765">
    <property type="entry name" value="Papain-like_cys_pep_sf"/>
</dbReference>
<comment type="similarity">
    <text evidence="6">Belongs to the peptidase C1 family.</text>
</comment>
<dbReference type="InterPro" id="IPR025660">
    <property type="entry name" value="Pept_his_AS"/>
</dbReference>
<evidence type="ECO:0000313" key="8">
    <source>
        <dbReference type="EMBL" id="EOH86018.1"/>
    </source>
</evidence>
<protein>
    <recommendedName>
        <fullName evidence="6">Aminopeptidase</fullName>
    </recommendedName>
</protein>
<keyword evidence="9" id="KW-1185">Reference proteome</keyword>
<dbReference type="SUPFAM" id="SSF54001">
    <property type="entry name" value="Cysteine proteinases"/>
    <property type="match status" value="1"/>
</dbReference>
<evidence type="ECO:0000256" key="3">
    <source>
        <dbReference type="ARBA" id="ARBA00022670"/>
    </source>
</evidence>
<sequence>MGIVSARGEEHSLGLAVERMKNMPEITQEMTAEFAKTYAANDKHQVVAHSVIKNGITASGENIASHVENAPVFSIDLATGAVANQKQSGRCWMFAALNTFRHKMLNSFKLKDFELSQNYTFFWDKYEKANYFYENILATADQDLTSREVAFLLQMPQQDGGQWDMIVSIFQKYGVVPKAAMPESTNSSNSRDLNNYLNKKLRKDAVTLREMVAAGKSDADIQSAKKAMLEEIYNFLRISLGTPPETFDFEYRDEDKNYHIDQNLTPQTFFEKYVGVNLDDYVSIINAPTADKPYDKSYTVSMLGNVVGGKQVKYLNVDMDSFKKLAIAQLESGESIWFGCDVGQSSTRDSGIMAMDAFDINGLFDIDFTMTKAERLDYGESLMTHAMVLTGVDVVDGQSTKWKVENSWGDKVGEKGFFVMSDAWMDEYTYQIVIRKEFLSPEQLAAFEAEPKVLAPWDPMGALA</sequence>
<evidence type="ECO:0000256" key="7">
    <source>
        <dbReference type="PIRSR" id="PIRSR005700-1"/>
    </source>
</evidence>
<dbReference type="PROSITE" id="PS00139">
    <property type="entry name" value="THIOL_PROTEASE_CYS"/>
    <property type="match status" value="1"/>
</dbReference>
<dbReference type="Pfam" id="PF03051">
    <property type="entry name" value="Peptidase_C1_2"/>
    <property type="match status" value="1"/>
</dbReference>
<feature type="active site" evidence="7">
    <location>
        <position position="406"/>
    </location>
</feature>
<dbReference type="InterPro" id="IPR004134">
    <property type="entry name" value="Peptidase_C1B"/>
</dbReference>
<gene>
    <name evidence="8" type="ORF">UAS_01709</name>
</gene>
<dbReference type="PIRSF" id="PIRSF005700">
    <property type="entry name" value="PepC"/>
    <property type="match status" value="1"/>
</dbReference>
<feature type="active site" evidence="7">
    <location>
        <position position="91"/>
    </location>
</feature>
<dbReference type="GO" id="GO:0005737">
    <property type="term" value="C:cytoplasm"/>
    <property type="evidence" value="ECO:0007669"/>
    <property type="project" value="TreeGrafter"/>
</dbReference>
<keyword evidence="4 6" id="KW-0378">Hydrolase</keyword>
<dbReference type="FunFam" id="3.90.70.10:FF:000091">
    <property type="entry name" value="Aminopeptidase C"/>
    <property type="match status" value="1"/>
</dbReference>
<dbReference type="Gene3D" id="3.90.70.10">
    <property type="entry name" value="Cysteine proteinases"/>
    <property type="match status" value="1"/>
</dbReference>
<dbReference type="CDD" id="cd00585">
    <property type="entry name" value="Peptidase_C1B"/>
    <property type="match status" value="1"/>
</dbReference>
<dbReference type="InterPro" id="IPR000169">
    <property type="entry name" value="Pept_cys_AS"/>
</dbReference>
<evidence type="ECO:0000313" key="9">
    <source>
        <dbReference type="Proteomes" id="UP000013777"/>
    </source>
</evidence>
<feature type="active site" evidence="7">
    <location>
        <position position="385"/>
    </location>
</feature>
<keyword evidence="5 6" id="KW-0788">Thiol protease</keyword>
<dbReference type="PROSITE" id="PS00639">
    <property type="entry name" value="THIOL_PROTEASE_HIS"/>
    <property type="match status" value="1"/>
</dbReference>
<dbReference type="GO" id="GO:0006508">
    <property type="term" value="P:proteolysis"/>
    <property type="evidence" value="ECO:0007669"/>
    <property type="project" value="UniProtKB-KW"/>
</dbReference>
<evidence type="ECO:0000256" key="2">
    <source>
        <dbReference type="ARBA" id="ARBA00022438"/>
    </source>
</evidence>
<evidence type="ECO:0000256" key="4">
    <source>
        <dbReference type="ARBA" id="ARBA00022801"/>
    </source>
</evidence>
<name>R2PRW5_9ENTE</name>
<reference evidence="8 9" key="1">
    <citation type="submission" date="2013-02" db="EMBL/GenBank/DDBJ databases">
        <title>The Genome Sequence of Enterococcus asini ATCC_700915.</title>
        <authorList>
            <consortium name="The Broad Institute Genome Sequencing Platform"/>
            <consortium name="The Broad Institute Genome Sequencing Center for Infectious Disease"/>
            <person name="Earl A.M."/>
            <person name="Gilmore M.S."/>
            <person name="Lebreton F."/>
            <person name="Walker B."/>
            <person name="Young S.K."/>
            <person name="Zeng Q."/>
            <person name="Gargeya S."/>
            <person name="Fitzgerald M."/>
            <person name="Haas B."/>
            <person name="Abouelleil A."/>
            <person name="Alvarado L."/>
            <person name="Arachchi H.M."/>
            <person name="Berlin A.M."/>
            <person name="Chapman S.B."/>
            <person name="Dewar J."/>
            <person name="Goldberg J."/>
            <person name="Griggs A."/>
            <person name="Gujja S."/>
            <person name="Hansen M."/>
            <person name="Howarth C."/>
            <person name="Imamovic A."/>
            <person name="Larimer J."/>
            <person name="McCowan C."/>
            <person name="Murphy C."/>
            <person name="Neiman D."/>
            <person name="Pearson M."/>
            <person name="Priest M."/>
            <person name="Roberts A."/>
            <person name="Saif S."/>
            <person name="Shea T."/>
            <person name="Sisk P."/>
            <person name="Sykes S."/>
            <person name="Wortman J."/>
            <person name="Nusbaum C."/>
            <person name="Birren B."/>
        </authorList>
    </citation>
    <scope>NUCLEOTIDE SEQUENCE [LARGE SCALE GENOMIC DNA]</scope>
    <source>
        <strain evidence="8 9">ATCC 700915</strain>
    </source>
</reference>
<dbReference type="GO" id="GO:0009636">
    <property type="term" value="P:response to toxic substance"/>
    <property type="evidence" value="ECO:0007669"/>
    <property type="project" value="TreeGrafter"/>
</dbReference>
<accession>R2PRW5</accession>
<evidence type="ECO:0000256" key="1">
    <source>
        <dbReference type="ARBA" id="ARBA00000423"/>
    </source>
</evidence>
<dbReference type="EMBL" id="AJAP01000016">
    <property type="protein sequence ID" value="EOH86018.1"/>
    <property type="molecule type" value="Genomic_DNA"/>
</dbReference>
<dbReference type="AlphaFoldDB" id="R2PRW5"/>
<dbReference type="Proteomes" id="UP000013777">
    <property type="component" value="Unassembled WGS sequence"/>
</dbReference>
<dbReference type="STRING" id="57732.RU94_GL001974"/>
<evidence type="ECO:0000256" key="5">
    <source>
        <dbReference type="ARBA" id="ARBA00022807"/>
    </source>
</evidence>
<dbReference type="PATRIC" id="fig|1158606.3.peg.1660"/>
<dbReference type="PANTHER" id="PTHR10363">
    <property type="entry name" value="BLEOMYCIN HYDROLASE"/>
    <property type="match status" value="1"/>
</dbReference>
<dbReference type="GO" id="GO:0070005">
    <property type="term" value="F:cysteine-type aminopeptidase activity"/>
    <property type="evidence" value="ECO:0007669"/>
    <property type="project" value="InterPro"/>
</dbReference>
<proteinExistence type="inferred from homology"/>
<keyword evidence="2 6" id="KW-0031">Aminopeptidase</keyword>
<keyword evidence="3 6" id="KW-0645">Protease</keyword>
<dbReference type="PANTHER" id="PTHR10363:SF2">
    <property type="entry name" value="BLEOMYCIN HYDROLASE"/>
    <property type="match status" value="1"/>
</dbReference>
<evidence type="ECO:0000256" key="6">
    <source>
        <dbReference type="PIRNR" id="PIRNR005700"/>
    </source>
</evidence>
<comment type="caution">
    <text evidence="8">The sequence shown here is derived from an EMBL/GenBank/DDBJ whole genome shotgun (WGS) entry which is preliminary data.</text>
</comment>
<dbReference type="GO" id="GO:0004197">
    <property type="term" value="F:cysteine-type endopeptidase activity"/>
    <property type="evidence" value="ECO:0007669"/>
    <property type="project" value="UniProtKB-EC"/>
</dbReference>
<dbReference type="eggNOG" id="COG3579">
    <property type="taxonomic scope" value="Bacteria"/>
</dbReference>
<organism evidence="8 9">
    <name type="scientific">Enterococcus asini ATCC 700915</name>
    <dbReference type="NCBI Taxonomy" id="1158606"/>
    <lineage>
        <taxon>Bacteria</taxon>
        <taxon>Bacillati</taxon>
        <taxon>Bacillota</taxon>
        <taxon>Bacilli</taxon>
        <taxon>Lactobacillales</taxon>
        <taxon>Enterococcaceae</taxon>
        <taxon>Enterococcus</taxon>
    </lineage>
</organism>
<dbReference type="GO" id="GO:0043418">
    <property type="term" value="P:homocysteine catabolic process"/>
    <property type="evidence" value="ECO:0007669"/>
    <property type="project" value="TreeGrafter"/>
</dbReference>
<comment type="catalytic activity">
    <reaction evidence="1">
        <text>Inactivates bleomycin B2 (a cytotoxic glycometallopeptide) by hydrolysis of a carboxyamide bond of beta-aminoalanine, but also shows general aminopeptidase activity. The specificity varies somewhat with source, but amino acid arylamides of Met, Leu and Ala are preferred.</text>
        <dbReference type="EC" id="3.4.22.40"/>
    </reaction>
</comment>
<dbReference type="HOGENOM" id="CLU_038600_0_1_9"/>